<keyword evidence="3" id="KW-1185">Reference proteome</keyword>
<evidence type="ECO:0000313" key="3">
    <source>
        <dbReference type="Proteomes" id="UP000067626"/>
    </source>
</evidence>
<dbReference type="Proteomes" id="UP000067626">
    <property type="component" value="Chromosome"/>
</dbReference>
<reference evidence="2 3" key="1">
    <citation type="submission" date="2015-07" db="EMBL/GenBank/DDBJ databases">
        <title>Genome analysis of myxobacterium Chondromyces crocatus Cm c5 reveals a high potential for natural compound synthesis and the genetic basis for the loss of fruiting body formation.</title>
        <authorList>
            <person name="Zaburannyi N."/>
            <person name="Bunk B."/>
            <person name="Maier J."/>
            <person name="Overmann J."/>
            <person name="Mueller R."/>
        </authorList>
    </citation>
    <scope>NUCLEOTIDE SEQUENCE [LARGE SCALE GENOMIC DNA]</scope>
    <source>
        <strain evidence="2 3">Cm c5</strain>
    </source>
</reference>
<organism evidence="2 3">
    <name type="scientific">Chondromyces crocatus</name>
    <dbReference type="NCBI Taxonomy" id="52"/>
    <lineage>
        <taxon>Bacteria</taxon>
        <taxon>Pseudomonadati</taxon>
        <taxon>Myxococcota</taxon>
        <taxon>Polyangia</taxon>
        <taxon>Polyangiales</taxon>
        <taxon>Polyangiaceae</taxon>
        <taxon>Chondromyces</taxon>
    </lineage>
</organism>
<accession>A0A0K1EHP6</accession>
<sequence length="101" mass="10802">MEKAPTKGGQTSGEALMAQVPMAQVPMAQVPTVQMPTVQVPTVQVPTEDVQVPAWAARALGPELEVLARQGSRRPRRRRPAVERSGLALPSKATEARPRAA</sequence>
<evidence type="ECO:0000313" key="2">
    <source>
        <dbReference type="EMBL" id="AKT40098.1"/>
    </source>
</evidence>
<dbReference type="EMBL" id="CP012159">
    <property type="protein sequence ID" value="AKT40098.1"/>
    <property type="molecule type" value="Genomic_DNA"/>
</dbReference>
<feature type="region of interest" description="Disordered" evidence="1">
    <location>
        <begin position="68"/>
        <end position="101"/>
    </location>
</feature>
<proteinExistence type="predicted"/>
<evidence type="ECO:0000256" key="1">
    <source>
        <dbReference type="SAM" id="MobiDB-lite"/>
    </source>
</evidence>
<dbReference type="KEGG" id="ccro:CMC5_042510"/>
<protein>
    <submittedName>
        <fullName evidence="2">Uncharacterized protein</fullName>
    </submittedName>
</protein>
<name>A0A0K1EHP6_CHOCO</name>
<dbReference type="AlphaFoldDB" id="A0A0K1EHP6"/>
<gene>
    <name evidence="2" type="ORF">CMC5_042510</name>
</gene>